<feature type="compositionally biased region" description="Pro residues" evidence="1">
    <location>
        <begin position="11"/>
        <end position="24"/>
    </location>
</feature>
<organism evidence="3 4">
    <name type="scientific">Cladophialophora chaetospira</name>
    <dbReference type="NCBI Taxonomy" id="386627"/>
    <lineage>
        <taxon>Eukaryota</taxon>
        <taxon>Fungi</taxon>
        <taxon>Dikarya</taxon>
        <taxon>Ascomycota</taxon>
        <taxon>Pezizomycotina</taxon>
        <taxon>Eurotiomycetes</taxon>
        <taxon>Chaetothyriomycetidae</taxon>
        <taxon>Chaetothyriales</taxon>
        <taxon>Herpotrichiellaceae</taxon>
        <taxon>Cladophialophora</taxon>
    </lineage>
</organism>
<accession>A0AA39CKZ8</accession>
<evidence type="ECO:0000256" key="1">
    <source>
        <dbReference type="SAM" id="MobiDB-lite"/>
    </source>
</evidence>
<dbReference type="InterPro" id="IPR019595">
    <property type="entry name" value="DUF2470"/>
</dbReference>
<protein>
    <recommendedName>
        <fullName evidence="2">DUF2470 domain-containing protein</fullName>
    </recommendedName>
</protein>
<evidence type="ECO:0000313" key="3">
    <source>
        <dbReference type="EMBL" id="KAJ9612964.1"/>
    </source>
</evidence>
<dbReference type="InterPro" id="IPR037119">
    <property type="entry name" value="Haem_oxidase_HugZ-like_sf"/>
</dbReference>
<sequence length="246" mass="27376">MAASAPTDLPSSPPAPTARGPPDPAAVKARVLTHMNADHHLSLRLYLQHYSHVPSSGTNTAKLLDITTDHIIIESSYGRHVIPFEPPMKSLMEARERLVDMHNLCLRELDLSDVVVKNYVLPDRAWQWLLSGLCLLIYATFPFRESLKPESGSVSSKIWSLGGVAPWLAKLSYTLAPYILGFVVVAHCGETLWLINGRLKRHWVEAGSAVWWFWVADCMTEGGGCLTRFDRLVKRLEAEKKGGGNH</sequence>
<feature type="domain" description="DUF2470" evidence="2">
    <location>
        <begin position="28"/>
        <end position="101"/>
    </location>
</feature>
<comment type="caution">
    <text evidence="3">The sequence shown here is derived from an EMBL/GenBank/DDBJ whole genome shotgun (WGS) entry which is preliminary data.</text>
</comment>
<dbReference type="EMBL" id="JAPDRK010000004">
    <property type="protein sequence ID" value="KAJ9612964.1"/>
    <property type="molecule type" value="Genomic_DNA"/>
</dbReference>
<gene>
    <name evidence="3" type="ORF">H2200_002905</name>
</gene>
<evidence type="ECO:0000259" key="2">
    <source>
        <dbReference type="Pfam" id="PF10615"/>
    </source>
</evidence>
<dbReference type="PANTHER" id="PTHR37783">
    <property type="entry name" value="MEMBRANE PROTEIN, PUTATIVE (AFU_ORTHOLOGUE AFUA_1G04315)-RELATED"/>
    <property type="match status" value="1"/>
</dbReference>
<proteinExistence type="predicted"/>
<dbReference type="Gene3D" id="3.20.180.10">
    <property type="entry name" value="PNP-oxidase-like"/>
    <property type="match status" value="1"/>
</dbReference>
<evidence type="ECO:0000313" key="4">
    <source>
        <dbReference type="Proteomes" id="UP001172673"/>
    </source>
</evidence>
<keyword evidence="4" id="KW-1185">Reference proteome</keyword>
<name>A0AA39CKZ8_9EURO</name>
<dbReference type="Proteomes" id="UP001172673">
    <property type="component" value="Unassembled WGS sequence"/>
</dbReference>
<reference evidence="3" key="1">
    <citation type="submission" date="2022-10" db="EMBL/GenBank/DDBJ databases">
        <title>Culturing micro-colonial fungi from biological soil crusts in the Mojave desert and describing Neophaeococcomyces mojavensis, and introducing the new genera and species Taxawa tesnikishii.</title>
        <authorList>
            <person name="Kurbessoian T."/>
            <person name="Stajich J.E."/>
        </authorList>
    </citation>
    <scope>NUCLEOTIDE SEQUENCE</scope>
    <source>
        <strain evidence="3">TK_41</strain>
    </source>
</reference>
<feature type="region of interest" description="Disordered" evidence="1">
    <location>
        <begin position="1"/>
        <end position="24"/>
    </location>
</feature>
<dbReference type="AlphaFoldDB" id="A0AA39CKZ8"/>
<dbReference type="Pfam" id="PF10615">
    <property type="entry name" value="DUF2470"/>
    <property type="match status" value="1"/>
</dbReference>
<dbReference type="PANTHER" id="PTHR37783:SF1">
    <property type="entry name" value="MEMBRANE PROTEIN, PUTATIVE (AFU_ORTHOLOGUE AFUA_1G04315)-RELATED"/>
    <property type="match status" value="1"/>
</dbReference>